<feature type="transmembrane region" description="Helical" evidence="12">
    <location>
        <begin position="2432"/>
        <end position="2451"/>
    </location>
</feature>
<keyword evidence="10" id="KW-0175">Coiled coil</keyword>
<dbReference type="InterPro" id="IPR016093">
    <property type="entry name" value="MIR_motif"/>
</dbReference>
<dbReference type="InterPro" id="IPR035910">
    <property type="entry name" value="RyR/IP3R_RIH_dom_sf"/>
</dbReference>
<feature type="domain" description="MIR" evidence="13">
    <location>
        <begin position="134"/>
        <end position="190"/>
    </location>
</feature>
<evidence type="ECO:0000256" key="4">
    <source>
        <dbReference type="ARBA" id="ARBA00022737"/>
    </source>
</evidence>
<dbReference type="OMA" id="GTCEKDN"/>
<keyword evidence="5 12" id="KW-1133">Transmembrane helix</keyword>
<dbReference type="OrthoDB" id="76898at2759"/>
<keyword evidence="15" id="KW-1185">Reference proteome</keyword>
<evidence type="ECO:0000256" key="11">
    <source>
        <dbReference type="SAM" id="MobiDB-lite"/>
    </source>
</evidence>
<dbReference type="InterPro" id="IPR013662">
    <property type="entry name" value="RIH_assoc-dom"/>
</dbReference>
<dbReference type="SUPFAM" id="SSF82109">
    <property type="entry name" value="MIR domain"/>
    <property type="match status" value="2"/>
</dbReference>
<evidence type="ECO:0000259" key="13">
    <source>
        <dbReference type="PROSITE" id="PS50919"/>
    </source>
</evidence>
<dbReference type="STRING" id="5762.D2VKL2"/>
<dbReference type="SMART" id="SM00472">
    <property type="entry name" value="MIR"/>
    <property type="match status" value="4"/>
</dbReference>
<feature type="region of interest" description="Disordered" evidence="11">
    <location>
        <begin position="858"/>
        <end position="879"/>
    </location>
</feature>
<name>D2VKL2_NAEGR</name>
<evidence type="ECO:0000313" key="15">
    <source>
        <dbReference type="Proteomes" id="UP000006671"/>
    </source>
</evidence>
<dbReference type="PANTHER" id="PTHR13715">
    <property type="entry name" value="RYANODINE RECEPTOR AND IP3 RECEPTOR"/>
    <property type="match status" value="1"/>
</dbReference>
<reference evidence="14 15" key="1">
    <citation type="journal article" date="2010" name="Cell">
        <title>The genome of Naegleria gruberi illuminates early eukaryotic versatility.</title>
        <authorList>
            <person name="Fritz-Laylin L.K."/>
            <person name="Prochnik S.E."/>
            <person name="Ginger M.L."/>
            <person name="Dacks J.B."/>
            <person name="Carpenter M.L."/>
            <person name="Field M.C."/>
            <person name="Kuo A."/>
            <person name="Paredez A."/>
            <person name="Chapman J."/>
            <person name="Pham J."/>
            <person name="Shu S."/>
            <person name="Neupane R."/>
            <person name="Cipriano M."/>
            <person name="Mancuso J."/>
            <person name="Tu H."/>
            <person name="Salamov A."/>
            <person name="Lindquist E."/>
            <person name="Shapiro H."/>
            <person name="Lucas S."/>
            <person name="Grigoriev I.V."/>
            <person name="Cande W.Z."/>
            <person name="Fulton C."/>
            <person name="Rokhsar D.S."/>
            <person name="Dawson S.C."/>
        </authorList>
    </citation>
    <scope>NUCLEOTIDE SEQUENCE [LARGE SCALE GENOMIC DNA]</scope>
    <source>
        <strain evidence="14 15">NEG-M</strain>
    </source>
</reference>
<dbReference type="EMBL" id="GG738878">
    <property type="protein sequence ID" value="EFC42710.1"/>
    <property type="molecule type" value="Genomic_DNA"/>
</dbReference>
<feature type="region of interest" description="Disordered" evidence="11">
    <location>
        <begin position="2807"/>
        <end position="2827"/>
    </location>
</feature>
<dbReference type="GO" id="GO:0005262">
    <property type="term" value="F:calcium channel activity"/>
    <property type="evidence" value="ECO:0007669"/>
    <property type="project" value="InterPro"/>
</dbReference>
<dbReference type="GO" id="GO:0016020">
    <property type="term" value="C:membrane"/>
    <property type="evidence" value="ECO:0007669"/>
    <property type="project" value="InterPro"/>
</dbReference>
<feature type="transmembrane region" description="Helical" evidence="12">
    <location>
        <begin position="2604"/>
        <end position="2626"/>
    </location>
</feature>
<dbReference type="Proteomes" id="UP000006671">
    <property type="component" value="Unassembled WGS sequence"/>
</dbReference>
<dbReference type="InterPro" id="IPR015925">
    <property type="entry name" value="Ryanodine_IP3_receptor"/>
</dbReference>
<feature type="region of interest" description="Disordered" evidence="11">
    <location>
        <begin position="552"/>
        <end position="589"/>
    </location>
</feature>
<evidence type="ECO:0000256" key="12">
    <source>
        <dbReference type="SAM" id="Phobius"/>
    </source>
</evidence>
<dbReference type="Gene3D" id="2.80.10.50">
    <property type="match status" value="2"/>
</dbReference>
<dbReference type="GO" id="GO:0012505">
    <property type="term" value="C:endomembrane system"/>
    <property type="evidence" value="ECO:0007669"/>
    <property type="project" value="UniProtKB-SubCell"/>
</dbReference>
<keyword evidence="3 12" id="KW-0812">Transmembrane</keyword>
<feature type="compositionally biased region" description="Basic and acidic residues" evidence="11">
    <location>
        <begin position="563"/>
        <end position="573"/>
    </location>
</feature>
<feature type="coiled-coil region" evidence="10">
    <location>
        <begin position="101"/>
        <end position="131"/>
    </location>
</feature>
<sequence>MNQSAKVTKTATAAVSTTNAANASTTTVNLANSSIAMTISSSANMSGILTSKSTNDMNTSSGQLAVNNEEGAVSTSAATRTQYVQAPSVKTFIKSHQYHFLDLTEEQRAQIEELERKMEREKQQNNIEYERNIGKEILYGQPIQLMHLKTKKYLCVNPREKAEKQKDCLKLTLVSEEAIDSTSHVIVLPYYKFRSEGDAVKLSDQVRFFNRKSNTFLHLGQFTYSTVLSSNNQLISTSTQVSLDEDDRREINMIPGTTFTSSFSYTNWRIRLFSPYLSIHSGNMLKAGDVIRLFHTELNSFLSVNSKTGRVECVGSANKTSSSTADKALLPIKSNKKSTDDDTSQSKNDKMYAFTDSLWEVEMVDPTRGGALMWNKKYRFKHVSSGKYLYASKDSHFVEENEDIFDDFSSDSDDEFGITNSFFSKLSRRTTANTEDFDRSSVASASQVNISVFNESSISLSSTTSSPGNSATDQYWKLLKRKLLAAVKKEQIGVSLELAVKDGLGSDDTTFIICQHDVQSRHDNHHNTAPIPLQSYFRLKHAHSQTWVHGVSSDSGIGSSLMKADDTPLKGKNETTPSTPSSTTTNKPTLNLRKQALTQNNAANAGMIKPEKKSSRKKFRLYATNVLYEQDVFSVYKVPQQELEDLLLVQSIYPLIESFMRRVQSRSIKRPDDFKVLLQTLLPALAQLVCFLTDSDEEDPLKREGIPFKSRQNILRERGVIDLVMRLIEELVDNVPDIVSLSVFGESPAKLGDENTWTESDLASYHYLLRNLYRVIKQSVKLNSDNGLYMSKYITEIQQHIKMDVGASVALIEILTNNYGLLNRMPKEQIRYFVRLLVDEESGGFDENLTSPRKLMVTPRGFSSSPAKKMTPKKEESSEETATEYLSAKNSIYLSFLSALCACGNRPIKKNQSYITELLFEDEKVTNSLMFPYFVDNDPKNKLCIKVNGTEYGLLEFVSKAMSQALSANTANFDGQDDFLILLNFFQKQIELLSLLCLGRNKEAIQYIQNKFSYELILACIKEKNLPFEIRSSFCTLLLNCFLDVDPYEANPTISFTRKWTEIEKMKKTQDDKKIKELRTFLTDFYKENYQLDCGNDITSVQKNLFIYNLVFMTKKMFELGMFDLSNIYPTHRVVVELLKLLDCTNDKLNGKPALDAIYEENEQTMITTRIKQEVCEIFDIIKSQQLNVRVDFFLINFKYSFTVSDKSEDKRQDFVKNSLFKDSIFNESASVQNLTKILIDLTKCKNASLAVKALNLLIRIHREKEELKDLLPRIELLVSSAVMKSYDNILEILKDLKNFINAANSSSGTSLEQYSKSIQQSFKRVEDDYEKNGSRTQRILRNLSAHELAIETLTMSFDDNRSQQRIHKACVRFLSDFVRKNAENQTILFPYLEFFMSKIGQDLGMSTLICEVVRNNRGLCSMLEERHIRYLIDLIAEHGLKARYLNFLKIILMGTDGNPIKRNQTLVTQNLLDRKKDVIVLFNDEEGIKERDRRIKNKEHETQPDGILCYHIELLSLLAECGDGRNHVAEVKLQSLLSIEDILKQLLSPNTIPELRNPLLRFLDEVYINADKVQDEKQMSSSSPIFRLLAKMARELDMFVNSGGNSNNRRSTEIILTDPLDARSVATPIGVGVHPRNTSSQDSNPLELAKTSFVLRLKKPLEGQGDDSLMGHDPEEKLYVEIKYIFQLMIPFIHHYFHLKFPPNDFTGEPQQLEVIKAVIENLFNLYQTVAEAAHKEAVIKCLQAMCKVSKSGNQSKSMPQEFTQEIFKFLKEASSTKATQFKQHMQKQQNKQLVLAQKKEDEDEKYMKQYKVYVSGFTTILTQESNFANLGILLYEQYRGYLDMIVNVIRRISELAPSSKDGEIIGKAGSISNLALYSIEMLKQIMNTQQDESVLEKLNAEQRQRKLNKFHHDLAKAKIPELVLEMVCSEDHKIMKSSIELGVSMLFEGNNIVQGYIYSLFKKGSTERFFLSIRDRIRLSIDEIKERKAYYKRQQEKKQDFKQYRAKKLRRGDNPGTVPATPTAQSSSSNQTDDNEKENEETFQEEFEEKGHIEEILRFLQLMTEGHNNDLQHYLAEQKYNTQSFNIVEECLNFIVALEKDITADNIETAIQCFDSLTEFVQGPCLTTQQVIGMSPKFYFVCNEIMSKDYKGVFKLDKCLELKGAMFICLTSLLEGSNNHKIAMIMRDSLNFPDIMEFLKKCCVISFTPTQFIDESRGKGLPKIDLNIGAKEEMTSRIQAEVTQDGFRDSFRDKQLTKEKQKRICEATEQYEEIAFQIYFLLNTLSDGENIFVNDSQSSSKSTFSENSNKKISHLLEVPEYSRYLVPVEKETGRMEIVRNNTIENVYYRIPNESSFLSEKSRKNFLTSVNSEEYTAQEKIRNFFDQTDTFYTEIVHYKQFESDRNQKVLSSNFIVSFLWRFLREDNWSKIKLLSFLLSLIINCFVLFGFKKMYAVTPGDIPLPGYSDPDDSTTGSFQYQGDWKTDWLDYVQTVLGVIQLVTTSLLFGTYLYFFATLEVKKKFKLKMGEKWEDLPRDRQFYKNYLKYLAKDFYVSFLVVYWVVSVLGLTVNPIVYAIHLFEVVVRFDTLYDIVLSIQTTAERFVLTSMLMIVAIWFFSLMIFAFVPETFYLKSDNSDKQFLCDSAADCMLNTLNYGLRTGGFFEDQFTPSWGIWTREIINMLFILVVIVVLFEVVFGIILESFAELRENREKTEDRLKNKCFICDIERARFDQKANEGITFNNHVRKEHNMWNYLFFLIHLNRKPKTEYTGSEQYVSNCVHEQDVSFFPILRSITLENVEYRARLREESSNSTQQGGSQKQSQSAK</sequence>
<dbReference type="VEuPathDB" id="AmoebaDB:NAEGRDRAFT_80324"/>
<proteinExistence type="predicted"/>
<evidence type="ECO:0000256" key="5">
    <source>
        <dbReference type="ARBA" id="ARBA00022989"/>
    </source>
</evidence>
<dbReference type="Gene3D" id="1.25.10.30">
    <property type="entry name" value="IP3 receptor type 1 binding core, RIH domain"/>
    <property type="match status" value="1"/>
</dbReference>
<protein>
    <submittedName>
        <fullName evidence="14">Predicted protein</fullName>
    </submittedName>
</protein>
<dbReference type="Pfam" id="PF08454">
    <property type="entry name" value="RIH_assoc"/>
    <property type="match status" value="1"/>
</dbReference>
<feature type="transmembrane region" description="Helical" evidence="12">
    <location>
        <begin position="2553"/>
        <end position="2571"/>
    </location>
</feature>
<keyword evidence="9" id="KW-0407">Ion channel</keyword>
<organism evidence="15">
    <name type="scientific">Naegleria gruberi</name>
    <name type="common">Amoeba</name>
    <dbReference type="NCBI Taxonomy" id="5762"/>
    <lineage>
        <taxon>Eukaryota</taxon>
        <taxon>Discoba</taxon>
        <taxon>Heterolobosea</taxon>
        <taxon>Tetramitia</taxon>
        <taxon>Eutetramitia</taxon>
        <taxon>Vahlkampfiidae</taxon>
        <taxon>Naegleria</taxon>
    </lineage>
</organism>
<dbReference type="InterPro" id="IPR014821">
    <property type="entry name" value="Ins145_P3_rcpt"/>
</dbReference>
<dbReference type="Pfam" id="PF08709">
    <property type="entry name" value="Ins145_P3_rec"/>
    <property type="match status" value="1"/>
</dbReference>
<dbReference type="Pfam" id="PF01365">
    <property type="entry name" value="RYDR_ITPR"/>
    <property type="match status" value="2"/>
</dbReference>
<dbReference type="Pfam" id="PF02815">
    <property type="entry name" value="MIR"/>
    <property type="match status" value="1"/>
</dbReference>
<keyword evidence="6" id="KW-0406">Ion transport</keyword>
<keyword evidence="8" id="KW-1071">Ligand-gated ion channel</keyword>
<feature type="transmembrane region" description="Helical" evidence="12">
    <location>
        <begin position="2679"/>
        <end position="2701"/>
    </location>
</feature>
<dbReference type="GeneID" id="8852049"/>
<dbReference type="InterPro" id="IPR000699">
    <property type="entry name" value="RIH_dom"/>
</dbReference>
<dbReference type="PANTHER" id="PTHR13715:SF99">
    <property type="entry name" value="INOSITOL 1,4,5-TRISPHOSPHATE RECEPTOR-LIKE PROTEIN A"/>
    <property type="match status" value="1"/>
</dbReference>
<feature type="region of interest" description="Disordered" evidence="11">
    <location>
        <begin position="1997"/>
        <end position="2048"/>
    </location>
</feature>
<dbReference type="KEGG" id="ngr:NAEGRDRAFT_80324"/>
<evidence type="ECO:0000256" key="8">
    <source>
        <dbReference type="ARBA" id="ARBA00023286"/>
    </source>
</evidence>
<feature type="compositionally biased region" description="Acidic residues" evidence="11">
    <location>
        <begin position="2035"/>
        <end position="2048"/>
    </location>
</feature>
<feature type="compositionally biased region" description="Low complexity" evidence="11">
    <location>
        <begin position="575"/>
        <end position="589"/>
    </location>
</feature>
<evidence type="ECO:0000256" key="6">
    <source>
        <dbReference type="ARBA" id="ARBA00023065"/>
    </source>
</evidence>
<dbReference type="RefSeq" id="XP_002675454.1">
    <property type="nucleotide sequence ID" value="XM_002675408.1"/>
</dbReference>
<dbReference type="InterPro" id="IPR036300">
    <property type="entry name" value="MIR_dom_sf"/>
</dbReference>
<keyword evidence="7 12" id="KW-0472">Membrane</keyword>
<evidence type="ECO:0000256" key="3">
    <source>
        <dbReference type="ARBA" id="ARBA00022692"/>
    </source>
</evidence>
<dbReference type="PROSITE" id="PS50919">
    <property type="entry name" value="MIR"/>
    <property type="match status" value="1"/>
</dbReference>
<evidence type="ECO:0000256" key="2">
    <source>
        <dbReference type="ARBA" id="ARBA00022448"/>
    </source>
</evidence>
<gene>
    <name evidence="14" type="ORF">NAEGRDRAFT_80324</name>
</gene>
<keyword evidence="2" id="KW-0813">Transport</keyword>
<dbReference type="eggNOG" id="KOG3533">
    <property type="taxonomic scope" value="Eukaryota"/>
</dbReference>
<comment type="subcellular location">
    <subcellularLocation>
        <location evidence="1">Endomembrane system</location>
        <topology evidence="1">Multi-pass membrane protein</topology>
    </subcellularLocation>
</comment>
<feature type="compositionally biased region" description="Polar residues" evidence="11">
    <location>
        <begin position="2022"/>
        <end position="2034"/>
    </location>
</feature>
<dbReference type="SUPFAM" id="SSF100909">
    <property type="entry name" value="IP3 receptor type 1 binding core, domain 2"/>
    <property type="match status" value="2"/>
</dbReference>
<keyword evidence="4" id="KW-0677">Repeat</keyword>
<evidence type="ECO:0000256" key="9">
    <source>
        <dbReference type="ARBA" id="ARBA00023303"/>
    </source>
</evidence>
<evidence type="ECO:0000256" key="1">
    <source>
        <dbReference type="ARBA" id="ARBA00004127"/>
    </source>
</evidence>
<evidence type="ECO:0000256" key="7">
    <source>
        <dbReference type="ARBA" id="ARBA00023136"/>
    </source>
</evidence>
<feature type="compositionally biased region" description="Low complexity" evidence="11">
    <location>
        <begin position="2811"/>
        <end position="2827"/>
    </location>
</feature>
<evidence type="ECO:0000256" key="10">
    <source>
        <dbReference type="SAM" id="Coils"/>
    </source>
</evidence>
<feature type="transmembrane region" description="Helical" evidence="12">
    <location>
        <begin position="2495"/>
        <end position="2518"/>
    </location>
</feature>
<dbReference type="InParanoid" id="D2VKL2"/>
<accession>D2VKL2</accession>
<evidence type="ECO:0000313" key="14">
    <source>
        <dbReference type="EMBL" id="EFC42710.1"/>
    </source>
</evidence>